<evidence type="ECO:0008006" key="3">
    <source>
        <dbReference type="Google" id="ProtNLM"/>
    </source>
</evidence>
<keyword evidence="2" id="KW-1185">Reference proteome</keyword>
<evidence type="ECO:0000313" key="2">
    <source>
        <dbReference type="Proteomes" id="UP000562254"/>
    </source>
</evidence>
<evidence type="ECO:0000313" key="1">
    <source>
        <dbReference type="EMBL" id="MBB5689569.1"/>
    </source>
</evidence>
<gene>
    <name evidence="1" type="ORF">FHS88_001694</name>
</gene>
<comment type="caution">
    <text evidence="1">The sequence shown here is derived from an EMBL/GenBank/DDBJ whole genome shotgun (WGS) entry which is preliminary data.</text>
</comment>
<dbReference type="EMBL" id="JACIJE010000004">
    <property type="protein sequence ID" value="MBB5689569.1"/>
    <property type="molecule type" value="Genomic_DNA"/>
</dbReference>
<accession>A0A840XSC3</accession>
<dbReference type="Proteomes" id="UP000562254">
    <property type="component" value="Unassembled WGS sequence"/>
</dbReference>
<protein>
    <recommendedName>
        <fullName evidence="3">Glycosyltransferase</fullName>
    </recommendedName>
</protein>
<reference evidence="1 2" key="1">
    <citation type="submission" date="2020-08" db="EMBL/GenBank/DDBJ databases">
        <title>Genomic Encyclopedia of Type Strains, Phase IV (KMG-IV): sequencing the most valuable type-strain genomes for metagenomic binning, comparative biology and taxonomic classification.</title>
        <authorList>
            <person name="Goeker M."/>
        </authorList>
    </citation>
    <scope>NUCLEOTIDE SEQUENCE [LARGE SCALE GENOMIC DNA]</scope>
    <source>
        <strain evidence="1 2">DSM 25895</strain>
    </source>
</reference>
<name>A0A840XSC3_9PROT</name>
<dbReference type="RefSeq" id="WP_184483530.1">
    <property type="nucleotide sequence ID" value="NZ_JAAEDJ010000262.1"/>
</dbReference>
<organism evidence="1 2">
    <name type="scientific">Neoroseomonas alkaliterrae</name>
    <dbReference type="NCBI Taxonomy" id="1452450"/>
    <lineage>
        <taxon>Bacteria</taxon>
        <taxon>Pseudomonadati</taxon>
        <taxon>Pseudomonadota</taxon>
        <taxon>Alphaproteobacteria</taxon>
        <taxon>Acetobacterales</taxon>
        <taxon>Acetobacteraceae</taxon>
        <taxon>Neoroseomonas</taxon>
    </lineage>
</organism>
<dbReference type="AlphaFoldDB" id="A0A840XSC3"/>
<sequence length="287" mass="29821">MTVTEVALATSIPPSLALGASPEGARRAVWAASCLASWPGGGWRVLSLNPEAELPLLPALPAGVVAAPAGPGVAEAYGRPGAWIAEALAGAVATGAEVVGLVNADIRLDLDPAARAAIAARAREGMLAFNRMELAHPAQQDGAFYRYGYDLVLMPRAMAARLDLAGFAFGVPWWDYWILLDALTQGLPASVVWCPGVRHLAHAQAWRMGAWRRGLALIAARLPGRRDALAALGAGPVALALADLLAALGGDAPEGIGLAEIIERAGTRFGLEIVRLAERDAWSLDGP</sequence>
<proteinExistence type="predicted"/>